<keyword evidence="3" id="KW-0238">DNA-binding</keyword>
<dbReference type="SUPFAM" id="SSF53850">
    <property type="entry name" value="Periplasmic binding protein-like II"/>
    <property type="match status" value="1"/>
</dbReference>
<dbReference type="InterPro" id="IPR050950">
    <property type="entry name" value="HTH-type_LysR_regulators"/>
</dbReference>
<evidence type="ECO:0000256" key="2">
    <source>
        <dbReference type="ARBA" id="ARBA00023015"/>
    </source>
</evidence>
<comment type="caution">
    <text evidence="6">The sequence shown here is derived from an EMBL/GenBank/DDBJ whole genome shotgun (WGS) entry which is preliminary data.</text>
</comment>
<evidence type="ECO:0000259" key="5">
    <source>
        <dbReference type="PROSITE" id="PS50931"/>
    </source>
</evidence>
<dbReference type="EMBL" id="JPWF01000011">
    <property type="protein sequence ID" value="RCK33849.1"/>
    <property type="molecule type" value="Genomic_DNA"/>
</dbReference>
<dbReference type="FunFam" id="1.10.10.10:FF:000001">
    <property type="entry name" value="LysR family transcriptional regulator"/>
    <property type="match status" value="1"/>
</dbReference>
<dbReference type="AlphaFoldDB" id="A0A367W228"/>
<name>A0A367W228_9PROT</name>
<dbReference type="Pfam" id="PF03466">
    <property type="entry name" value="LysR_substrate"/>
    <property type="match status" value="1"/>
</dbReference>
<dbReference type="SUPFAM" id="SSF46785">
    <property type="entry name" value="Winged helix' DNA-binding domain"/>
    <property type="match status" value="1"/>
</dbReference>
<organism evidence="6 7">
    <name type="scientific">Thalassospira profundimaris</name>
    <dbReference type="NCBI Taxonomy" id="502049"/>
    <lineage>
        <taxon>Bacteria</taxon>
        <taxon>Pseudomonadati</taxon>
        <taxon>Pseudomonadota</taxon>
        <taxon>Alphaproteobacteria</taxon>
        <taxon>Rhodospirillales</taxon>
        <taxon>Thalassospiraceae</taxon>
        <taxon>Thalassospira</taxon>
    </lineage>
</organism>
<evidence type="ECO:0000313" key="7">
    <source>
        <dbReference type="Proteomes" id="UP000253226"/>
    </source>
</evidence>
<keyword evidence="2" id="KW-0805">Transcription regulation</keyword>
<evidence type="ECO:0000256" key="1">
    <source>
        <dbReference type="ARBA" id="ARBA00009437"/>
    </source>
</evidence>
<dbReference type="Gene3D" id="1.10.10.10">
    <property type="entry name" value="Winged helix-like DNA-binding domain superfamily/Winged helix DNA-binding domain"/>
    <property type="match status" value="1"/>
</dbReference>
<accession>A0A367W228</accession>
<protein>
    <recommendedName>
        <fullName evidence="5">HTH lysR-type domain-containing protein</fullName>
    </recommendedName>
</protein>
<dbReference type="InterPro" id="IPR036390">
    <property type="entry name" value="WH_DNA-bd_sf"/>
</dbReference>
<dbReference type="InterPro" id="IPR036388">
    <property type="entry name" value="WH-like_DNA-bd_sf"/>
</dbReference>
<evidence type="ECO:0000256" key="4">
    <source>
        <dbReference type="ARBA" id="ARBA00023163"/>
    </source>
</evidence>
<dbReference type="PANTHER" id="PTHR30419:SF8">
    <property type="entry name" value="NITROGEN ASSIMILATION TRANSCRIPTIONAL ACTIVATOR-RELATED"/>
    <property type="match status" value="1"/>
</dbReference>
<dbReference type="GO" id="GO:0003700">
    <property type="term" value="F:DNA-binding transcription factor activity"/>
    <property type="evidence" value="ECO:0007669"/>
    <property type="project" value="InterPro"/>
</dbReference>
<dbReference type="Proteomes" id="UP000253226">
    <property type="component" value="Unassembled WGS sequence"/>
</dbReference>
<dbReference type="Gene3D" id="3.40.190.290">
    <property type="match status" value="1"/>
</dbReference>
<dbReference type="RefSeq" id="WP_114103408.1">
    <property type="nucleotide sequence ID" value="NZ_JPWF01000011.1"/>
</dbReference>
<gene>
    <name evidence="6" type="ORF">TH19_16725</name>
</gene>
<comment type="similarity">
    <text evidence="1">Belongs to the LysR transcriptional regulatory family.</text>
</comment>
<reference evidence="6 7" key="1">
    <citation type="submission" date="2014-07" db="EMBL/GenBank/DDBJ databases">
        <title>Draft genome sequence of Thalassospira profundimaris 35.</title>
        <authorList>
            <person name="Lai Q."/>
            <person name="Shao Z."/>
        </authorList>
    </citation>
    <scope>NUCLEOTIDE SEQUENCE [LARGE SCALE GENOMIC DNA]</scope>
    <source>
        <strain evidence="6 7">35</strain>
    </source>
</reference>
<proteinExistence type="inferred from homology"/>
<dbReference type="PANTHER" id="PTHR30419">
    <property type="entry name" value="HTH-TYPE TRANSCRIPTIONAL REGULATOR YBHD"/>
    <property type="match status" value="1"/>
</dbReference>
<dbReference type="GO" id="GO:0005829">
    <property type="term" value="C:cytosol"/>
    <property type="evidence" value="ECO:0007669"/>
    <property type="project" value="TreeGrafter"/>
</dbReference>
<evidence type="ECO:0000313" key="6">
    <source>
        <dbReference type="EMBL" id="RCK33849.1"/>
    </source>
</evidence>
<dbReference type="PROSITE" id="PS50931">
    <property type="entry name" value="HTH_LYSR"/>
    <property type="match status" value="1"/>
</dbReference>
<dbReference type="OrthoDB" id="7282659at2"/>
<evidence type="ECO:0000256" key="3">
    <source>
        <dbReference type="ARBA" id="ARBA00023125"/>
    </source>
</evidence>
<dbReference type="InterPro" id="IPR005119">
    <property type="entry name" value="LysR_subst-bd"/>
</dbReference>
<dbReference type="InterPro" id="IPR000847">
    <property type="entry name" value="LysR_HTH_N"/>
</dbReference>
<keyword evidence="4" id="KW-0804">Transcription</keyword>
<sequence>MKRINLDPDEIRSFCLLAETGSFRKAAQRLGISGSTLSRQINRIEERTQARLFDRDTRNVALTDQGKMFLRLAERILNTTESALAEFDTYLNTRRGKLTIAGLPSVTAGLLPPLIAEFMATHPDVDLQLNDMLSDGVLREVEMGRADIGFTADVVENSDNLSFQRLLSDRFIAVGAPNSFLQEERTYQWEEILAQPMVAMSRETSVRAVIDAACTQNNFLFRPRFEVAHLATAGALVSQGLCITALPSLTLPVLGRSPLIFRPLESPVLLRQIGLVWRSGRTLSPAAQAFLALVRNRNLKSLIPHSTIENTIASPTS</sequence>
<dbReference type="GO" id="GO:0003677">
    <property type="term" value="F:DNA binding"/>
    <property type="evidence" value="ECO:0007669"/>
    <property type="project" value="UniProtKB-KW"/>
</dbReference>
<dbReference type="Pfam" id="PF00126">
    <property type="entry name" value="HTH_1"/>
    <property type="match status" value="1"/>
</dbReference>
<feature type="domain" description="HTH lysR-type" evidence="5">
    <location>
        <begin position="6"/>
        <end position="63"/>
    </location>
</feature>
<dbReference type="CDD" id="cd08440">
    <property type="entry name" value="PBP2_LTTR_like_4"/>
    <property type="match status" value="1"/>
</dbReference>